<organism evidence="1 2">
    <name type="scientific">Pontiella sulfatireligans</name>
    <dbReference type="NCBI Taxonomy" id="2750658"/>
    <lineage>
        <taxon>Bacteria</taxon>
        <taxon>Pseudomonadati</taxon>
        <taxon>Kiritimatiellota</taxon>
        <taxon>Kiritimatiellia</taxon>
        <taxon>Kiritimatiellales</taxon>
        <taxon>Pontiellaceae</taxon>
        <taxon>Pontiella</taxon>
    </lineage>
</organism>
<name>A0A6C2UJC2_9BACT</name>
<proteinExistence type="predicted"/>
<protein>
    <submittedName>
        <fullName evidence="1">Uncharacterized protein</fullName>
    </submittedName>
</protein>
<gene>
    <name evidence="1" type="ORF">SCARR_01570</name>
</gene>
<evidence type="ECO:0000313" key="2">
    <source>
        <dbReference type="Proteomes" id="UP000346198"/>
    </source>
</evidence>
<evidence type="ECO:0000313" key="1">
    <source>
        <dbReference type="EMBL" id="VGO19511.1"/>
    </source>
</evidence>
<dbReference type="EMBL" id="CAAHFH010000001">
    <property type="protein sequence ID" value="VGO19511.1"/>
    <property type="molecule type" value="Genomic_DNA"/>
</dbReference>
<reference evidence="1 2" key="1">
    <citation type="submission" date="2019-04" db="EMBL/GenBank/DDBJ databases">
        <authorList>
            <person name="Van Vliet M D."/>
        </authorList>
    </citation>
    <scope>NUCLEOTIDE SEQUENCE [LARGE SCALE GENOMIC DNA]</scope>
    <source>
        <strain evidence="1 2">F21</strain>
    </source>
</reference>
<keyword evidence="2" id="KW-1185">Reference proteome</keyword>
<dbReference type="AlphaFoldDB" id="A0A6C2UJC2"/>
<dbReference type="InterPro" id="IPR013320">
    <property type="entry name" value="ConA-like_dom_sf"/>
</dbReference>
<accession>A0A6C2UJC2</accession>
<dbReference type="SUPFAM" id="SSF49899">
    <property type="entry name" value="Concanavalin A-like lectins/glucanases"/>
    <property type="match status" value="1"/>
</dbReference>
<sequence>MGHTPKGARAKFEVENARFRFGSSPITVEAIVVPEDNGFQDLVGQWNGWYLNSWRLCLNTSGNVMLTLSQDGLDTVHQPFFNVPIMPGNKYYIAAVVVEPGVSNEGKDGRLTLHYRDLTNDGPLKSMKHPLSGFSKLRAAPLASALTLGGTIPQNQPRAIDEVRISWGALGVHELLDSGM</sequence>
<dbReference type="Proteomes" id="UP000346198">
    <property type="component" value="Unassembled WGS sequence"/>
</dbReference>